<comment type="caution">
    <text evidence="1">The sequence shown here is derived from an EMBL/GenBank/DDBJ whole genome shotgun (WGS) entry which is preliminary data.</text>
</comment>
<dbReference type="AlphaFoldDB" id="A0A3N6NSV5"/>
<dbReference type="Proteomes" id="UP000269154">
    <property type="component" value="Unassembled WGS sequence"/>
</dbReference>
<proteinExistence type="predicted"/>
<organism evidence="1 2">
    <name type="scientific">Okeania hirsuta</name>
    <dbReference type="NCBI Taxonomy" id="1458930"/>
    <lineage>
        <taxon>Bacteria</taxon>
        <taxon>Bacillati</taxon>
        <taxon>Cyanobacteriota</taxon>
        <taxon>Cyanophyceae</taxon>
        <taxon>Oscillatoriophycideae</taxon>
        <taxon>Oscillatoriales</taxon>
        <taxon>Microcoleaceae</taxon>
        <taxon>Okeania</taxon>
    </lineage>
</organism>
<sequence>MELFKHYKKLWEARIGEELKTEILDCYKSLDSLIDLGASHICKNTFFLYIPYSLLPVACCLKAIKFWLYSCIEMHPLI</sequence>
<evidence type="ECO:0000313" key="1">
    <source>
        <dbReference type="EMBL" id="RQH44242.1"/>
    </source>
</evidence>
<dbReference type="EMBL" id="RCBY01000054">
    <property type="protein sequence ID" value="RQH44242.1"/>
    <property type="molecule type" value="Genomic_DNA"/>
</dbReference>
<accession>A0A3N6NSV5</accession>
<reference evidence="1 2" key="1">
    <citation type="journal article" date="2018" name="ACS Chem. Biol.">
        <title>Ketoreductase domain dysfunction expands chemodiversity: malyngamide biosynthesis in the cyanobacterium Okeania hirsuta.</title>
        <authorList>
            <person name="Moss N.A."/>
            <person name="Leao T."/>
            <person name="Rankin M."/>
            <person name="McCullough T.M."/>
            <person name="Qu P."/>
            <person name="Korobeynikov A."/>
            <person name="Smith J.L."/>
            <person name="Gerwick L."/>
            <person name="Gerwick W.H."/>
        </authorList>
    </citation>
    <scope>NUCLEOTIDE SEQUENCE [LARGE SCALE GENOMIC DNA]</scope>
    <source>
        <strain evidence="1 2">PAB10Feb10-1</strain>
    </source>
</reference>
<keyword evidence="2" id="KW-1185">Reference proteome</keyword>
<evidence type="ECO:0000313" key="2">
    <source>
        <dbReference type="Proteomes" id="UP000269154"/>
    </source>
</evidence>
<protein>
    <submittedName>
        <fullName evidence="1">Uncharacterized protein</fullName>
    </submittedName>
</protein>
<gene>
    <name evidence="1" type="ORF">D5R40_11810</name>
</gene>
<name>A0A3N6NSV5_9CYAN</name>